<dbReference type="Proteomes" id="UP000323876">
    <property type="component" value="Unassembled WGS sequence"/>
</dbReference>
<dbReference type="AlphaFoldDB" id="A0A5N0E1I8"/>
<organism evidence="2 3">
    <name type="scientific">Nocardia colli</name>
    <dbReference type="NCBI Taxonomy" id="2545717"/>
    <lineage>
        <taxon>Bacteria</taxon>
        <taxon>Bacillati</taxon>
        <taxon>Actinomycetota</taxon>
        <taxon>Actinomycetes</taxon>
        <taxon>Mycobacteriales</taxon>
        <taxon>Nocardiaceae</taxon>
        <taxon>Nocardia</taxon>
    </lineage>
</organism>
<keyword evidence="3" id="KW-1185">Reference proteome</keyword>
<dbReference type="SUPFAM" id="SSF75304">
    <property type="entry name" value="Amidase signature (AS) enzymes"/>
    <property type="match status" value="1"/>
</dbReference>
<comment type="caution">
    <text evidence="2">The sequence shown here is derived from an EMBL/GenBank/DDBJ whole genome shotgun (WGS) entry which is preliminary data.</text>
</comment>
<dbReference type="RefSeq" id="WP_150407350.1">
    <property type="nucleotide sequence ID" value="NZ_VXLC01000030.1"/>
</dbReference>
<dbReference type="InterPro" id="IPR023631">
    <property type="entry name" value="Amidase_dom"/>
</dbReference>
<dbReference type="NCBIfam" id="NF005450">
    <property type="entry name" value="PRK07042.1"/>
    <property type="match status" value="1"/>
</dbReference>
<dbReference type="EMBL" id="VXLC01000030">
    <property type="protein sequence ID" value="KAA8881984.1"/>
    <property type="molecule type" value="Genomic_DNA"/>
</dbReference>
<evidence type="ECO:0000313" key="3">
    <source>
        <dbReference type="Proteomes" id="UP000323876"/>
    </source>
</evidence>
<gene>
    <name evidence="2" type="ORF">F3087_39825</name>
</gene>
<name>A0A5N0E1I8_9NOCA</name>
<accession>A0A5N0E1I8</accession>
<sequence>MSDPADLPATAVLAGYRDRTLSPVEVVDAVLARIERWEPHINALYVDFAEQARAAAVASAQRWQRGEPAGPLDGIALTLKENIATAGCPTPFGTAGSDLTPAAANSPTADRVQEAAGILVGKTTMPDYGMSSSGQSSIHGVTRNPWNLALNPGGSSSGAAAAAAAGYGPIHYGTDIGGSIRLPAGWCGVVGFKPSFGLIPVVPPYLGRTIGPLTRTVADAALATSAVAIPDRRDHTAGPELATDWAAASRPLQLSGLRIGLMTDAGAGFPVEPAVSAAVGAVAELLQSLGAHVEKVEPIMTEDMLAGLNDFWCMRQWSDIRSLPAARKEKISPFIHDWTADAENLTGAVVFAGYSQFDTMAFAADRRLDHVDFLITPTSPVTTWPVEKIVPDDDPTLPFKHVCFTIPFNPAGHPAVSMNCGRVADGTAIGVQFVGRRFDDVRLLRLAAAFEEARPAPAPWPSAPPVSP</sequence>
<dbReference type="PANTHER" id="PTHR11895">
    <property type="entry name" value="TRANSAMIDASE"/>
    <property type="match status" value="1"/>
</dbReference>
<dbReference type="InterPro" id="IPR036928">
    <property type="entry name" value="AS_sf"/>
</dbReference>
<dbReference type="GO" id="GO:0004040">
    <property type="term" value="F:amidase activity"/>
    <property type="evidence" value="ECO:0007669"/>
    <property type="project" value="UniProtKB-EC"/>
</dbReference>
<dbReference type="OrthoDB" id="182039at2"/>
<feature type="domain" description="Amidase" evidence="1">
    <location>
        <begin position="25"/>
        <end position="444"/>
    </location>
</feature>
<dbReference type="InterPro" id="IPR000120">
    <property type="entry name" value="Amidase"/>
</dbReference>
<dbReference type="PANTHER" id="PTHR11895:SF173">
    <property type="entry name" value="GLUTAMYL-TRNA AMIDOTRANSFERASE SUBUNIT A"/>
    <property type="match status" value="1"/>
</dbReference>
<dbReference type="Pfam" id="PF01425">
    <property type="entry name" value="Amidase"/>
    <property type="match status" value="1"/>
</dbReference>
<keyword evidence="2" id="KW-0378">Hydrolase</keyword>
<proteinExistence type="predicted"/>
<protein>
    <submittedName>
        <fullName evidence="2">Amidase</fullName>
        <ecNumber evidence="2">3.5.1.4</ecNumber>
    </submittedName>
</protein>
<reference evidence="2 3" key="1">
    <citation type="submission" date="2019-09" db="EMBL/GenBank/DDBJ databases">
        <authorList>
            <person name="Wang X."/>
        </authorList>
    </citation>
    <scope>NUCLEOTIDE SEQUENCE [LARGE SCALE GENOMIC DNA]</scope>
    <source>
        <strain evidence="2 3">CICC 11023</strain>
    </source>
</reference>
<evidence type="ECO:0000313" key="2">
    <source>
        <dbReference type="EMBL" id="KAA8881984.1"/>
    </source>
</evidence>
<dbReference type="EC" id="3.5.1.4" evidence="2"/>
<evidence type="ECO:0000259" key="1">
    <source>
        <dbReference type="Pfam" id="PF01425"/>
    </source>
</evidence>
<dbReference type="Gene3D" id="3.90.1300.10">
    <property type="entry name" value="Amidase signature (AS) domain"/>
    <property type="match status" value="1"/>
</dbReference>